<gene>
    <name evidence="5" type="ORF">GCM10007216_04730</name>
</gene>
<dbReference type="RefSeq" id="WP_208416244.1">
    <property type="nucleotide sequence ID" value="NZ_BMCJ01000001.1"/>
</dbReference>
<dbReference type="EMBL" id="BMCJ01000001">
    <property type="protein sequence ID" value="GGC77245.1"/>
    <property type="molecule type" value="Genomic_DNA"/>
</dbReference>
<evidence type="ECO:0000256" key="3">
    <source>
        <dbReference type="ARBA" id="ARBA00023239"/>
    </source>
</evidence>
<dbReference type="Pfam" id="PF00682">
    <property type="entry name" value="HMGL-like"/>
    <property type="match status" value="1"/>
</dbReference>
<dbReference type="Gene3D" id="3.20.20.70">
    <property type="entry name" value="Aldolase class I"/>
    <property type="match status" value="1"/>
</dbReference>
<protein>
    <submittedName>
        <fullName evidence="5">Hydroxymethylglutaryl-CoA lyase</fullName>
    </submittedName>
</protein>
<dbReference type="PROSITE" id="PS50991">
    <property type="entry name" value="PYR_CT"/>
    <property type="match status" value="1"/>
</dbReference>
<evidence type="ECO:0000313" key="5">
    <source>
        <dbReference type="EMBL" id="GGC77245.1"/>
    </source>
</evidence>
<reference evidence="6" key="1">
    <citation type="journal article" date="2019" name="Int. J. Syst. Evol. Microbiol.">
        <title>The Global Catalogue of Microorganisms (GCM) 10K type strain sequencing project: providing services to taxonomists for standard genome sequencing and annotation.</title>
        <authorList>
            <consortium name="The Broad Institute Genomics Platform"/>
            <consortium name="The Broad Institute Genome Sequencing Center for Infectious Disease"/>
            <person name="Wu L."/>
            <person name="Ma J."/>
        </authorList>
    </citation>
    <scope>NUCLEOTIDE SEQUENCE [LARGE SCALE GENOMIC DNA]</scope>
    <source>
        <strain evidence="6">CCM 7282</strain>
    </source>
</reference>
<proteinExistence type="inferred from homology"/>
<keyword evidence="2" id="KW-0479">Metal-binding</keyword>
<dbReference type="NCBIfam" id="NF004283">
    <property type="entry name" value="PRK05692.1"/>
    <property type="match status" value="1"/>
</dbReference>
<dbReference type="GO" id="GO:0016829">
    <property type="term" value="F:lyase activity"/>
    <property type="evidence" value="ECO:0007669"/>
    <property type="project" value="UniProtKB-KW"/>
</dbReference>
<name>A0ABQ1NHB1_9BACI</name>
<organism evidence="5 6">
    <name type="scientific">Thalassobacillus devorans</name>
    <dbReference type="NCBI Taxonomy" id="279813"/>
    <lineage>
        <taxon>Bacteria</taxon>
        <taxon>Bacillati</taxon>
        <taxon>Bacillota</taxon>
        <taxon>Bacilli</taxon>
        <taxon>Bacillales</taxon>
        <taxon>Bacillaceae</taxon>
        <taxon>Thalassobacillus</taxon>
    </lineage>
</organism>
<dbReference type="InterPro" id="IPR000891">
    <property type="entry name" value="PYR_CT"/>
</dbReference>
<evidence type="ECO:0000256" key="1">
    <source>
        <dbReference type="ARBA" id="ARBA00009405"/>
    </source>
</evidence>
<evidence type="ECO:0000313" key="6">
    <source>
        <dbReference type="Proteomes" id="UP000619534"/>
    </source>
</evidence>
<accession>A0ABQ1NHB1</accession>
<keyword evidence="3 5" id="KW-0456">Lyase</keyword>
<comment type="caution">
    <text evidence="5">The sequence shown here is derived from an EMBL/GenBank/DDBJ whole genome shotgun (WGS) entry which is preliminary data.</text>
</comment>
<dbReference type="InterPro" id="IPR043594">
    <property type="entry name" value="HMGL"/>
</dbReference>
<evidence type="ECO:0000256" key="2">
    <source>
        <dbReference type="ARBA" id="ARBA00022723"/>
    </source>
</evidence>
<dbReference type="PANTHER" id="PTHR42738">
    <property type="entry name" value="HYDROXYMETHYLGLUTARYL-COA LYASE"/>
    <property type="match status" value="1"/>
</dbReference>
<evidence type="ECO:0000259" key="4">
    <source>
        <dbReference type="PROSITE" id="PS50991"/>
    </source>
</evidence>
<keyword evidence="6" id="KW-1185">Reference proteome</keyword>
<sequence>MTRIYIQEVATRDGFQMEDRFVPTDDKIALLDQLSDSGIDKIEVTSFVSPKAIPNLRDAEEVMNGIKRKEDVIYTTLIPNVRGAERAAACQADEVNLVASVSETHNRKNVRRTVDRSFASFKEIADYLSGTGIAINGTLATTFGCPFEGAIDENRVLELAEAYLELGAVGITLADTTGMATPNQVHGLCEKVRDRWPDLPVTLHFHNTRGMGLANVIEGIRAGVSRYDASLGGLGGCPFAPGATGNICTEDLVHMLAFMGYDVNADLDKLINLSKHLETLVGHEVPGQVIKAGKISDLHEQPAFSK</sequence>
<feature type="domain" description="Pyruvate carboxyltransferase" evidence="4">
    <location>
        <begin position="4"/>
        <end position="271"/>
    </location>
</feature>
<dbReference type="SUPFAM" id="SSF51569">
    <property type="entry name" value="Aldolase"/>
    <property type="match status" value="1"/>
</dbReference>
<dbReference type="CDD" id="cd07938">
    <property type="entry name" value="DRE_TIM_HMGL"/>
    <property type="match status" value="1"/>
</dbReference>
<dbReference type="InterPro" id="IPR013785">
    <property type="entry name" value="Aldolase_TIM"/>
</dbReference>
<dbReference type="Proteomes" id="UP000619534">
    <property type="component" value="Unassembled WGS sequence"/>
</dbReference>
<dbReference type="PANTHER" id="PTHR42738:SF7">
    <property type="entry name" value="HYDROXYMETHYLGLUTARYL-COA LYASE"/>
    <property type="match status" value="1"/>
</dbReference>
<comment type="similarity">
    <text evidence="1">Belongs to the HMG-CoA lyase family.</text>
</comment>